<protein>
    <submittedName>
        <fullName evidence="1">Uncharacterized protein</fullName>
    </submittedName>
</protein>
<gene>
    <name evidence="1" type="ORF">XELAEV_18017140mg</name>
</gene>
<name>A0A974DB29_XENLA</name>
<evidence type="ECO:0000313" key="1">
    <source>
        <dbReference type="EMBL" id="OCT88513.1"/>
    </source>
</evidence>
<dbReference type="AlphaFoldDB" id="A0A974DB29"/>
<dbReference type="EMBL" id="CM004470">
    <property type="protein sequence ID" value="OCT88513.1"/>
    <property type="molecule type" value="Genomic_DNA"/>
</dbReference>
<sequence length="114" mass="12337">PSPCLDSEAGCTLHRTAAGASLICLALHSKQGRSVPRLAARRGAKLIDLTGHCGISLWCYIPGQFWWRHTAGKLKLPLWIAVHSRQEEMPYIVGCGVVLSACYFCGGNPIACMD</sequence>
<feature type="non-terminal residue" evidence="1">
    <location>
        <position position="1"/>
    </location>
</feature>
<organism evidence="1 2">
    <name type="scientific">Xenopus laevis</name>
    <name type="common">African clawed frog</name>
    <dbReference type="NCBI Taxonomy" id="8355"/>
    <lineage>
        <taxon>Eukaryota</taxon>
        <taxon>Metazoa</taxon>
        <taxon>Chordata</taxon>
        <taxon>Craniata</taxon>
        <taxon>Vertebrata</taxon>
        <taxon>Euteleostomi</taxon>
        <taxon>Amphibia</taxon>
        <taxon>Batrachia</taxon>
        <taxon>Anura</taxon>
        <taxon>Pipoidea</taxon>
        <taxon>Pipidae</taxon>
        <taxon>Xenopodinae</taxon>
        <taxon>Xenopus</taxon>
        <taxon>Xenopus</taxon>
    </lineage>
</organism>
<reference evidence="2" key="1">
    <citation type="journal article" date="2016" name="Nature">
        <title>Genome evolution in the allotetraploid frog Xenopus laevis.</title>
        <authorList>
            <person name="Session A.M."/>
            <person name="Uno Y."/>
            <person name="Kwon T."/>
            <person name="Chapman J.A."/>
            <person name="Toyoda A."/>
            <person name="Takahashi S."/>
            <person name="Fukui A."/>
            <person name="Hikosaka A."/>
            <person name="Suzuki A."/>
            <person name="Kondo M."/>
            <person name="van Heeringen S.J."/>
            <person name="Quigley I."/>
            <person name="Heinz S."/>
            <person name="Ogino H."/>
            <person name="Ochi H."/>
            <person name="Hellsten U."/>
            <person name="Lyons J.B."/>
            <person name="Simakov O."/>
            <person name="Putnam N."/>
            <person name="Stites J."/>
            <person name="Kuroki Y."/>
            <person name="Tanaka T."/>
            <person name="Michiue T."/>
            <person name="Watanabe M."/>
            <person name="Bogdanovic O."/>
            <person name="Lister R."/>
            <person name="Georgiou G."/>
            <person name="Paranjpe S.S."/>
            <person name="van Kruijsbergen I."/>
            <person name="Shu S."/>
            <person name="Carlson J."/>
            <person name="Kinoshita T."/>
            <person name="Ohta Y."/>
            <person name="Mawaribuchi S."/>
            <person name="Jenkins J."/>
            <person name="Grimwood J."/>
            <person name="Schmutz J."/>
            <person name="Mitros T."/>
            <person name="Mozaffari S.V."/>
            <person name="Suzuki Y."/>
            <person name="Haramoto Y."/>
            <person name="Yamamoto T.S."/>
            <person name="Takagi C."/>
            <person name="Heald R."/>
            <person name="Miller K."/>
            <person name="Haudenschild C."/>
            <person name="Kitzman J."/>
            <person name="Nakayama T."/>
            <person name="Izutsu Y."/>
            <person name="Robert J."/>
            <person name="Fortriede J."/>
            <person name="Burns K."/>
            <person name="Lotay V."/>
            <person name="Karimi K."/>
            <person name="Yasuoka Y."/>
            <person name="Dichmann D.S."/>
            <person name="Flajnik M.F."/>
            <person name="Houston D.W."/>
            <person name="Shendure J."/>
            <person name="DuPasquier L."/>
            <person name="Vize P.D."/>
            <person name="Zorn A.M."/>
            <person name="Ito M."/>
            <person name="Marcotte E.M."/>
            <person name="Wallingford J.B."/>
            <person name="Ito Y."/>
            <person name="Asashima M."/>
            <person name="Ueno N."/>
            <person name="Matsuda Y."/>
            <person name="Veenstra G.J."/>
            <person name="Fujiyama A."/>
            <person name="Harland R.M."/>
            <person name="Taira M."/>
            <person name="Rokhsar D.S."/>
        </authorList>
    </citation>
    <scope>NUCLEOTIDE SEQUENCE [LARGE SCALE GENOMIC DNA]</scope>
    <source>
        <strain evidence="2">J</strain>
    </source>
</reference>
<accession>A0A974DB29</accession>
<proteinExistence type="predicted"/>
<evidence type="ECO:0000313" key="2">
    <source>
        <dbReference type="Proteomes" id="UP000694892"/>
    </source>
</evidence>
<dbReference type="Proteomes" id="UP000694892">
    <property type="component" value="Chromosome 3L"/>
</dbReference>